<organism evidence="3 4">
    <name type="scientific">Corynespora cassiicola Philippines</name>
    <dbReference type="NCBI Taxonomy" id="1448308"/>
    <lineage>
        <taxon>Eukaryota</taxon>
        <taxon>Fungi</taxon>
        <taxon>Dikarya</taxon>
        <taxon>Ascomycota</taxon>
        <taxon>Pezizomycotina</taxon>
        <taxon>Dothideomycetes</taxon>
        <taxon>Pleosporomycetidae</taxon>
        <taxon>Pleosporales</taxon>
        <taxon>Corynesporascaceae</taxon>
        <taxon>Corynespora</taxon>
    </lineage>
</organism>
<evidence type="ECO:0000313" key="4">
    <source>
        <dbReference type="Proteomes" id="UP000240883"/>
    </source>
</evidence>
<evidence type="ECO:0000256" key="1">
    <source>
        <dbReference type="SAM" id="MobiDB-lite"/>
    </source>
</evidence>
<feature type="region of interest" description="Disordered" evidence="1">
    <location>
        <begin position="302"/>
        <end position="327"/>
    </location>
</feature>
<evidence type="ECO:0000313" key="3">
    <source>
        <dbReference type="EMBL" id="PSN71256.1"/>
    </source>
</evidence>
<keyword evidence="2" id="KW-1133">Transmembrane helix</keyword>
<sequence>MALVRRFCSLAIAVVSICLFLVLLQFFSANTSLRLVHHTLNPYIPENIWWTSETELEPRFAYAQYATDGTYFCNALINSKRLWRFGVTADVVLMYPSSWDSEPQTSTNTRMLAYAKSKFPKLHLEPVEVISTSKGDATWSQSPTKFNAFRLSDYSRVLYFDSDSLVLNTLDHYFLAPLSPLAVPRAYWLNDINTASIAEQTICSHVMLLQPNKYYYEAIMNETKKSNDFDMEVINTLFKGSAMLLPHRRLALLTGEFRTRDHQKYLSEEPDAEWNAMGETSRSVLVHFSDWPLPKPWKSRTKKQWEDALPECNPEDERDKEREDRPPCADRMMWEGFYTDYDDEKKAICEGKW</sequence>
<name>A0A2T2P166_CORCC</name>
<dbReference type="InterPro" id="IPR050587">
    <property type="entry name" value="GNT1/Glycosyltrans_8"/>
</dbReference>
<dbReference type="PANTHER" id="PTHR11183">
    <property type="entry name" value="GLYCOGENIN SUBFAMILY MEMBER"/>
    <property type="match status" value="1"/>
</dbReference>
<feature type="compositionally biased region" description="Basic and acidic residues" evidence="1">
    <location>
        <begin position="315"/>
        <end position="327"/>
    </location>
</feature>
<reference evidence="3 4" key="1">
    <citation type="journal article" date="2018" name="Front. Microbiol.">
        <title>Genome-Wide Analysis of Corynespora cassiicola Leaf Fall Disease Putative Effectors.</title>
        <authorList>
            <person name="Lopez D."/>
            <person name="Ribeiro S."/>
            <person name="Label P."/>
            <person name="Fumanal B."/>
            <person name="Venisse J.S."/>
            <person name="Kohler A."/>
            <person name="de Oliveira R.R."/>
            <person name="Labutti K."/>
            <person name="Lipzen A."/>
            <person name="Lail K."/>
            <person name="Bauer D."/>
            <person name="Ohm R.A."/>
            <person name="Barry K.W."/>
            <person name="Spatafora J."/>
            <person name="Grigoriev I.V."/>
            <person name="Martin F.M."/>
            <person name="Pujade-Renaud V."/>
        </authorList>
    </citation>
    <scope>NUCLEOTIDE SEQUENCE [LARGE SCALE GENOMIC DNA]</scope>
    <source>
        <strain evidence="3 4">Philippines</strain>
    </source>
</reference>
<keyword evidence="3" id="KW-0808">Transferase</keyword>
<evidence type="ECO:0000256" key="2">
    <source>
        <dbReference type="SAM" id="Phobius"/>
    </source>
</evidence>
<dbReference type="STRING" id="1448308.A0A2T2P166"/>
<accession>A0A2T2P166</accession>
<dbReference type="Proteomes" id="UP000240883">
    <property type="component" value="Unassembled WGS sequence"/>
</dbReference>
<dbReference type="OrthoDB" id="2014201at2759"/>
<dbReference type="Gene3D" id="3.90.550.10">
    <property type="entry name" value="Spore Coat Polysaccharide Biosynthesis Protein SpsA, Chain A"/>
    <property type="match status" value="1"/>
</dbReference>
<dbReference type="EMBL" id="KZ678131">
    <property type="protein sequence ID" value="PSN71256.1"/>
    <property type="molecule type" value="Genomic_DNA"/>
</dbReference>
<proteinExistence type="predicted"/>
<protein>
    <submittedName>
        <fullName evidence="3">Nucleotide-diphospho-sugar transferase</fullName>
    </submittedName>
</protein>
<feature type="transmembrane region" description="Helical" evidence="2">
    <location>
        <begin position="7"/>
        <end position="27"/>
    </location>
</feature>
<dbReference type="InterPro" id="IPR029044">
    <property type="entry name" value="Nucleotide-diphossugar_trans"/>
</dbReference>
<dbReference type="AlphaFoldDB" id="A0A2T2P166"/>
<keyword evidence="2" id="KW-0472">Membrane</keyword>
<gene>
    <name evidence="3" type="ORF">BS50DRAFT_546490</name>
</gene>
<keyword evidence="2" id="KW-0812">Transmembrane</keyword>
<dbReference type="GO" id="GO:0016740">
    <property type="term" value="F:transferase activity"/>
    <property type="evidence" value="ECO:0007669"/>
    <property type="project" value="UniProtKB-KW"/>
</dbReference>
<keyword evidence="4" id="KW-1185">Reference proteome</keyword>
<dbReference type="SUPFAM" id="SSF53448">
    <property type="entry name" value="Nucleotide-diphospho-sugar transferases"/>
    <property type="match status" value="1"/>
</dbReference>